<proteinExistence type="predicted"/>
<dbReference type="SUPFAM" id="SSF52540">
    <property type="entry name" value="P-loop containing nucleoside triphosphate hydrolases"/>
    <property type="match status" value="1"/>
</dbReference>
<dbReference type="EMBL" id="VTWT01000002">
    <property type="protein sequence ID" value="KAA9340616.1"/>
    <property type="molecule type" value="Genomic_DNA"/>
</dbReference>
<dbReference type="GO" id="GO:0003690">
    <property type="term" value="F:double-stranded DNA binding"/>
    <property type="evidence" value="ECO:0007669"/>
    <property type="project" value="TreeGrafter"/>
</dbReference>
<sequence length="149" mass="17272">MEAIIFCGIQATGKSTFYKERFFRTHVRISMDLLNTRNKEARFLDLCLKLQQRFVIDNTNPTIAERKRYIEAARNRKFKVIGFYFKSKVEDAIRRNAVRQGKEFVPEIGIRGTVKKLEAPTFAEGFDLLFEVALSDGDFKVTEVVNPLN</sequence>
<evidence type="ECO:0000313" key="2">
    <source>
        <dbReference type="Proteomes" id="UP000326570"/>
    </source>
</evidence>
<gene>
    <name evidence="1" type="ORF">F0P94_04085</name>
</gene>
<dbReference type="PANTHER" id="PTHR12083:SF9">
    <property type="entry name" value="BIFUNCTIONAL POLYNUCLEOTIDE PHOSPHATASE_KINASE"/>
    <property type="match status" value="1"/>
</dbReference>
<dbReference type="InterPro" id="IPR027417">
    <property type="entry name" value="P-loop_NTPase"/>
</dbReference>
<dbReference type="Proteomes" id="UP000326570">
    <property type="component" value="Unassembled WGS sequence"/>
</dbReference>
<reference evidence="1 2" key="1">
    <citation type="submission" date="2019-09" db="EMBL/GenBank/DDBJ databases">
        <title>Genome sequence of Adhaeribacter sp. M2.</title>
        <authorList>
            <person name="Srinivasan S."/>
        </authorList>
    </citation>
    <scope>NUCLEOTIDE SEQUENCE [LARGE SCALE GENOMIC DNA]</scope>
    <source>
        <strain evidence="1 2">M2</strain>
    </source>
</reference>
<dbReference type="RefSeq" id="WP_150902535.1">
    <property type="nucleotide sequence ID" value="NZ_VTWT01000002.1"/>
</dbReference>
<keyword evidence="2" id="KW-1185">Reference proteome</keyword>
<dbReference type="GO" id="GO:0005524">
    <property type="term" value="F:ATP binding"/>
    <property type="evidence" value="ECO:0007669"/>
    <property type="project" value="UniProtKB-KW"/>
</dbReference>
<accession>A0A5N1J286</accession>
<name>A0A5N1J286_9BACT</name>
<dbReference type="Gene3D" id="3.40.50.300">
    <property type="entry name" value="P-loop containing nucleotide triphosphate hydrolases"/>
    <property type="match status" value="1"/>
</dbReference>
<dbReference type="GO" id="GO:0046403">
    <property type="term" value="F:polynucleotide 3'-phosphatase activity"/>
    <property type="evidence" value="ECO:0007669"/>
    <property type="project" value="TreeGrafter"/>
</dbReference>
<keyword evidence="1" id="KW-0547">Nucleotide-binding</keyword>
<keyword evidence="1" id="KW-0067">ATP-binding</keyword>
<dbReference type="PANTHER" id="PTHR12083">
    <property type="entry name" value="BIFUNCTIONAL POLYNUCLEOTIDE PHOSPHATASE/KINASE"/>
    <property type="match status" value="1"/>
</dbReference>
<dbReference type="AlphaFoldDB" id="A0A5N1J286"/>
<dbReference type="GO" id="GO:0046404">
    <property type="term" value="F:ATP-dependent polydeoxyribonucleotide 5'-hydroxyl-kinase activity"/>
    <property type="evidence" value="ECO:0007669"/>
    <property type="project" value="TreeGrafter"/>
</dbReference>
<comment type="caution">
    <text evidence="1">The sequence shown here is derived from an EMBL/GenBank/DDBJ whole genome shotgun (WGS) entry which is preliminary data.</text>
</comment>
<evidence type="ECO:0000313" key="1">
    <source>
        <dbReference type="EMBL" id="KAA9340616.1"/>
    </source>
</evidence>
<dbReference type="GO" id="GO:0006281">
    <property type="term" value="P:DNA repair"/>
    <property type="evidence" value="ECO:0007669"/>
    <property type="project" value="TreeGrafter"/>
</dbReference>
<organism evidence="1 2">
    <name type="scientific">Adhaeribacter soli</name>
    <dbReference type="NCBI Taxonomy" id="2607655"/>
    <lineage>
        <taxon>Bacteria</taxon>
        <taxon>Pseudomonadati</taxon>
        <taxon>Bacteroidota</taxon>
        <taxon>Cytophagia</taxon>
        <taxon>Cytophagales</taxon>
        <taxon>Hymenobacteraceae</taxon>
        <taxon>Adhaeribacter</taxon>
    </lineage>
</organism>
<dbReference type="Pfam" id="PF13671">
    <property type="entry name" value="AAA_33"/>
    <property type="match status" value="1"/>
</dbReference>
<protein>
    <submittedName>
        <fullName evidence="1">ATP-binding protein</fullName>
    </submittedName>
</protein>